<protein>
    <recommendedName>
        <fullName evidence="3">YolD-like family protein</fullName>
    </recommendedName>
</protein>
<accession>A0ABS2R0I5</accession>
<evidence type="ECO:0008006" key="3">
    <source>
        <dbReference type="Google" id="ProtNLM"/>
    </source>
</evidence>
<name>A0ABS2R0I5_9BACI</name>
<comment type="caution">
    <text evidence="1">The sequence shown here is derived from an EMBL/GenBank/DDBJ whole genome shotgun (WGS) entry which is preliminary data.</text>
</comment>
<dbReference type="RefSeq" id="WP_205188727.1">
    <property type="nucleotide sequence ID" value="NZ_JAFBFC010000008.1"/>
</dbReference>
<reference evidence="1 2" key="1">
    <citation type="submission" date="2021-01" db="EMBL/GenBank/DDBJ databases">
        <title>Genomic Encyclopedia of Type Strains, Phase IV (KMG-IV): sequencing the most valuable type-strain genomes for metagenomic binning, comparative biology and taxonomic classification.</title>
        <authorList>
            <person name="Goeker M."/>
        </authorList>
    </citation>
    <scope>NUCLEOTIDE SEQUENCE [LARGE SCALE GENOMIC DNA]</scope>
    <source>
        <strain evidence="1 2">DSM 104297</strain>
    </source>
</reference>
<gene>
    <name evidence="1" type="ORF">JOC83_003586</name>
</gene>
<keyword evidence="2" id="KW-1185">Reference proteome</keyword>
<proteinExistence type="predicted"/>
<sequence>MDDFRKSTSPFYFADYIWKNERGETTYGMLLVNRPDTLESHDLHSLLKEAYTEQKKVELITVYDNREQFLQGYVLHLADEGDVFTFMDDTGAKLVIDFYDVVEIEIFD</sequence>
<dbReference type="EMBL" id="JAFBFC010000008">
    <property type="protein sequence ID" value="MBM7704727.1"/>
    <property type="molecule type" value="Genomic_DNA"/>
</dbReference>
<evidence type="ECO:0000313" key="1">
    <source>
        <dbReference type="EMBL" id="MBM7704727.1"/>
    </source>
</evidence>
<dbReference type="Proteomes" id="UP000809829">
    <property type="component" value="Unassembled WGS sequence"/>
</dbReference>
<evidence type="ECO:0000313" key="2">
    <source>
        <dbReference type="Proteomes" id="UP000809829"/>
    </source>
</evidence>
<organism evidence="1 2">
    <name type="scientific">Priestia iocasae</name>
    <dbReference type="NCBI Taxonomy" id="2291674"/>
    <lineage>
        <taxon>Bacteria</taxon>
        <taxon>Bacillati</taxon>
        <taxon>Bacillota</taxon>
        <taxon>Bacilli</taxon>
        <taxon>Bacillales</taxon>
        <taxon>Bacillaceae</taxon>
        <taxon>Priestia</taxon>
    </lineage>
</organism>